<dbReference type="AlphaFoldDB" id="A0AA46HWM0"/>
<evidence type="ECO:0000256" key="1">
    <source>
        <dbReference type="ARBA" id="ARBA00000085"/>
    </source>
</evidence>
<dbReference type="SMART" id="SM00387">
    <property type="entry name" value="HATPase_c"/>
    <property type="match status" value="1"/>
</dbReference>
<keyword evidence="5" id="KW-0418">Kinase</keyword>
<comment type="catalytic activity">
    <reaction evidence="1">
        <text>ATP + protein L-histidine = ADP + protein N-phospho-L-histidine.</text>
        <dbReference type="EC" id="2.7.13.3"/>
    </reaction>
</comment>
<organism evidence="5 6">
    <name type="scientific">Caldimonas thermodepolymerans</name>
    <dbReference type="NCBI Taxonomy" id="215580"/>
    <lineage>
        <taxon>Bacteria</taxon>
        <taxon>Pseudomonadati</taxon>
        <taxon>Pseudomonadota</taxon>
        <taxon>Betaproteobacteria</taxon>
        <taxon>Burkholderiales</taxon>
        <taxon>Sphaerotilaceae</taxon>
        <taxon>Caldimonas</taxon>
    </lineage>
</organism>
<accession>A0AA46HWM0</accession>
<dbReference type="Gene3D" id="3.30.565.10">
    <property type="entry name" value="Histidine kinase-like ATPase, C-terminal domain"/>
    <property type="match status" value="1"/>
</dbReference>
<dbReference type="InterPro" id="IPR005467">
    <property type="entry name" value="His_kinase_dom"/>
</dbReference>
<keyword evidence="3" id="KW-1133">Transmembrane helix</keyword>
<name>A0AA46HWM0_9BURK</name>
<proteinExistence type="predicted"/>
<dbReference type="SUPFAM" id="SSF55874">
    <property type="entry name" value="ATPase domain of HSP90 chaperone/DNA topoisomerase II/histidine kinase"/>
    <property type="match status" value="1"/>
</dbReference>
<dbReference type="Pfam" id="PF02518">
    <property type="entry name" value="HATPase_c"/>
    <property type="match status" value="1"/>
</dbReference>
<dbReference type="InterPro" id="IPR050640">
    <property type="entry name" value="Bact_2-comp_sensor_kinase"/>
</dbReference>
<sequence>MPVKLPPDLRQELPAIARRAPVVLGLNTAVALLMWHFMEHRRLDEQLVNVHAIGVTSWLLIDVGRFVFGQPGSPDRMGHGWRKLLFLAFGIVTGYIAGTLVSDAYSGRSTWALLRQAPDAFLSLAGLSLLIGSAIVYFFYTRGELQYHRAQAEAARREALETQLKLLESQLEPHMLFNTLANLRALIALDPPRAQAMLDRMIAFLRATLNASRTELHPLRLEFERLADYLELMRIRMGDRLATRLELPPACAGLPVPPLLLQPLVENAIKHGLEPCVDGGRVEVSAALDGDRLVLRVRDTGVGLPHPTPAADGDGFGLDQVRRRLSTMYGGRATLRLVPADDAAGGTLAEIRLPLSPTPPEA</sequence>
<feature type="transmembrane region" description="Helical" evidence="3">
    <location>
        <begin position="20"/>
        <end position="38"/>
    </location>
</feature>
<dbReference type="EMBL" id="SLXF01000002">
    <property type="protein sequence ID" value="TCP08601.1"/>
    <property type="molecule type" value="Genomic_DNA"/>
</dbReference>
<dbReference type="Proteomes" id="UP000294772">
    <property type="component" value="Unassembled WGS sequence"/>
</dbReference>
<feature type="transmembrane region" description="Helical" evidence="3">
    <location>
        <begin position="121"/>
        <end position="140"/>
    </location>
</feature>
<dbReference type="PANTHER" id="PTHR34220:SF9">
    <property type="entry name" value="SIGNAL TRANSDUCTION HISTIDINE KINASE INTERNAL REGION DOMAIN-CONTAINING PROTEIN"/>
    <property type="match status" value="1"/>
</dbReference>
<evidence type="ECO:0000313" key="5">
    <source>
        <dbReference type="EMBL" id="TCP08601.1"/>
    </source>
</evidence>
<dbReference type="PRINTS" id="PR00344">
    <property type="entry name" value="BCTRLSENSOR"/>
</dbReference>
<reference evidence="5 6" key="1">
    <citation type="submission" date="2019-03" db="EMBL/GenBank/DDBJ databases">
        <title>Genomic Encyclopedia of Type Strains, Phase IV (KMG-IV): sequencing the most valuable type-strain genomes for metagenomic binning, comparative biology and taxonomic classification.</title>
        <authorList>
            <person name="Goeker M."/>
        </authorList>
    </citation>
    <scope>NUCLEOTIDE SEQUENCE [LARGE SCALE GENOMIC DNA]</scope>
    <source>
        <strain evidence="5 6">DSM 15264</strain>
    </source>
</reference>
<feature type="domain" description="Histidine kinase" evidence="4">
    <location>
        <begin position="260"/>
        <end position="357"/>
    </location>
</feature>
<evidence type="ECO:0000256" key="2">
    <source>
        <dbReference type="ARBA" id="ARBA00012438"/>
    </source>
</evidence>
<dbReference type="InterPro" id="IPR003594">
    <property type="entry name" value="HATPase_dom"/>
</dbReference>
<dbReference type="EC" id="2.7.13.3" evidence="2"/>
<dbReference type="SMR" id="A0AA46HWM0"/>
<keyword evidence="3" id="KW-0472">Membrane</keyword>
<evidence type="ECO:0000313" key="6">
    <source>
        <dbReference type="Proteomes" id="UP000294772"/>
    </source>
</evidence>
<protein>
    <recommendedName>
        <fullName evidence="2">histidine kinase</fullName>
        <ecNumber evidence="2">2.7.13.3</ecNumber>
    </recommendedName>
</protein>
<feature type="transmembrane region" description="Helical" evidence="3">
    <location>
        <begin position="80"/>
        <end position="101"/>
    </location>
</feature>
<dbReference type="PROSITE" id="PS50109">
    <property type="entry name" value="HIS_KIN"/>
    <property type="match status" value="1"/>
</dbReference>
<keyword evidence="3" id="KW-0812">Transmembrane</keyword>
<gene>
    <name evidence="5" type="ORF">EV676_102109</name>
</gene>
<evidence type="ECO:0000256" key="3">
    <source>
        <dbReference type="SAM" id="Phobius"/>
    </source>
</evidence>
<evidence type="ECO:0000259" key="4">
    <source>
        <dbReference type="PROSITE" id="PS50109"/>
    </source>
</evidence>
<comment type="caution">
    <text evidence="5">The sequence shown here is derived from an EMBL/GenBank/DDBJ whole genome shotgun (WGS) entry which is preliminary data.</text>
</comment>
<dbReference type="InterPro" id="IPR004358">
    <property type="entry name" value="Sig_transdc_His_kin-like_C"/>
</dbReference>
<dbReference type="GO" id="GO:0000155">
    <property type="term" value="F:phosphorelay sensor kinase activity"/>
    <property type="evidence" value="ECO:0007669"/>
    <property type="project" value="InterPro"/>
</dbReference>
<dbReference type="Pfam" id="PF06580">
    <property type="entry name" value="His_kinase"/>
    <property type="match status" value="1"/>
</dbReference>
<dbReference type="InterPro" id="IPR010559">
    <property type="entry name" value="Sig_transdc_His_kin_internal"/>
</dbReference>
<dbReference type="InterPro" id="IPR036890">
    <property type="entry name" value="HATPase_C_sf"/>
</dbReference>
<dbReference type="PANTHER" id="PTHR34220">
    <property type="entry name" value="SENSOR HISTIDINE KINASE YPDA"/>
    <property type="match status" value="1"/>
</dbReference>
<dbReference type="GO" id="GO:0016020">
    <property type="term" value="C:membrane"/>
    <property type="evidence" value="ECO:0007669"/>
    <property type="project" value="InterPro"/>
</dbReference>
<keyword evidence="5" id="KW-0808">Transferase</keyword>